<dbReference type="EMBL" id="AORI01000008">
    <property type="protein sequence ID" value="ENY68893.1"/>
    <property type="molecule type" value="Genomic_DNA"/>
</dbReference>
<dbReference type="Proteomes" id="UP000013131">
    <property type="component" value="Unassembled WGS sequence"/>
</dbReference>
<feature type="transmembrane region" description="Helical" evidence="5">
    <location>
        <begin position="39"/>
        <end position="59"/>
    </location>
</feature>
<dbReference type="AlphaFoldDB" id="N9VB33"/>
<dbReference type="GO" id="GO:0016020">
    <property type="term" value="C:membrane"/>
    <property type="evidence" value="ECO:0007669"/>
    <property type="project" value="UniProtKB-SubCell"/>
</dbReference>
<comment type="caution">
    <text evidence="6">The sequence shown here is derived from an EMBL/GenBank/DDBJ whole genome shotgun (WGS) entry which is preliminary data.</text>
</comment>
<evidence type="ECO:0000313" key="7">
    <source>
        <dbReference type="Proteomes" id="UP000013131"/>
    </source>
</evidence>
<dbReference type="RefSeq" id="WP_004424120.1">
    <property type="nucleotide sequence ID" value="NZ_AORI01000008.1"/>
</dbReference>
<feature type="transmembrane region" description="Helical" evidence="5">
    <location>
        <begin position="100"/>
        <end position="127"/>
    </location>
</feature>
<feature type="transmembrane region" description="Helical" evidence="5">
    <location>
        <begin position="223"/>
        <end position="245"/>
    </location>
</feature>
<dbReference type="Gene3D" id="1.20.1280.290">
    <property type="match status" value="2"/>
</dbReference>
<dbReference type="InterPro" id="IPR006603">
    <property type="entry name" value="PQ-loop_rpt"/>
</dbReference>
<evidence type="ECO:0000256" key="3">
    <source>
        <dbReference type="ARBA" id="ARBA00022989"/>
    </source>
</evidence>
<feature type="transmembrane region" description="Helical" evidence="5">
    <location>
        <begin position="65"/>
        <end position="88"/>
    </location>
</feature>
<keyword evidence="4 5" id="KW-0472">Membrane</keyword>
<name>N9VB33_9BACT</name>
<accession>N9VB33</accession>
<feature type="transmembrane region" description="Helical" evidence="5">
    <location>
        <begin position="185"/>
        <end position="203"/>
    </location>
</feature>
<protein>
    <recommendedName>
        <fullName evidence="8">PQ loop repeat protein</fullName>
    </recommendedName>
</protein>
<keyword evidence="2 5" id="KW-0812">Transmembrane</keyword>
<dbReference type="OrthoDB" id="398361at2"/>
<evidence type="ECO:0000256" key="2">
    <source>
        <dbReference type="ARBA" id="ARBA00022692"/>
    </source>
</evidence>
<dbReference type="eggNOG" id="ENOG5032PIS">
    <property type="taxonomic scope" value="Bacteria"/>
</dbReference>
<evidence type="ECO:0000256" key="1">
    <source>
        <dbReference type="ARBA" id="ARBA00004141"/>
    </source>
</evidence>
<evidence type="ECO:0000256" key="4">
    <source>
        <dbReference type="ARBA" id="ARBA00023136"/>
    </source>
</evidence>
<gene>
    <name evidence="6" type="ORF">MAU_2710</name>
</gene>
<feature type="transmembrane region" description="Helical" evidence="5">
    <location>
        <begin position="147"/>
        <end position="164"/>
    </location>
</feature>
<comment type="subcellular location">
    <subcellularLocation>
        <location evidence="1">Membrane</location>
        <topology evidence="1">Multi-pass membrane protein</topology>
    </subcellularLocation>
</comment>
<dbReference type="PATRIC" id="fig|1188233.3.peg.260"/>
<reference evidence="6 7" key="1">
    <citation type="journal article" date="2013" name="Genome Announc.">
        <title>Draft Genome Sequences of Mycoplasma auris and Mycoplasma yeatsii, Two Species of the Ear Canal of Caprinae.</title>
        <authorList>
            <person name="Dordet-Frisoni E."/>
            <person name="Baranowski E."/>
            <person name="Barre A."/>
            <person name="Blanchard A."/>
            <person name="Breton M."/>
            <person name="Couture C."/>
            <person name="Dupuy V."/>
            <person name="Gaurivaud P."/>
            <person name="Jacob D."/>
            <person name="Lemaitre C."/>
            <person name="Manso-Silvan L."/>
            <person name="Nikolski M."/>
            <person name="Nouvel L.X."/>
            <person name="Poumarat F."/>
            <person name="Sirand-Pugnet P."/>
            <person name="Thebault P."/>
            <person name="Theil S."/>
            <person name="Thiaucourt F."/>
            <person name="Citti C."/>
            <person name="Tardy F."/>
        </authorList>
    </citation>
    <scope>NUCLEOTIDE SEQUENCE [LARGE SCALE GENOMIC DNA]</scope>
    <source>
        <strain evidence="6 7">15026</strain>
    </source>
</reference>
<sequence length="260" mass="29766">MILDIFIQIFGAAGAIFTISLGIPQLIRLLKNKKAENINYYSFWIFFVGIVIWIIYGVFTPNEDGWYVFLANLICGIIFSFTIYYTYAYNKEITKKQLRIATIFIVLIDLLIAAFLAVFIVLVIQKIQTKMFYPKENNKIATFSKNASIIIGLITPALTALAFLPQLIKGFMTKNFHGLSPWMPFLFILNCLSWMLFFTLVVIKAKNPKADLEESKSIINAAIGALIWQSLAVILYTVQFAFIMVHEKKLKKEQFIIKEA</sequence>
<proteinExistence type="predicted"/>
<evidence type="ECO:0000313" key="6">
    <source>
        <dbReference type="EMBL" id="ENY68893.1"/>
    </source>
</evidence>
<keyword evidence="7" id="KW-1185">Reference proteome</keyword>
<dbReference type="Pfam" id="PF04193">
    <property type="entry name" value="PQ-loop"/>
    <property type="match status" value="2"/>
</dbReference>
<organism evidence="6 7">
    <name type="scientific">Metamycoplasma auris 15026</name>
    <dbReference type="NCBI Taxonomy" id="1188233"/>
    <lineage>
        <taxon>Bacteria</taxon>
        <taxon>Bacillati</taxon>
        <taxon>Mycoplasmatota</taxon>
        <taxon>Mycoplasmoidales</taxon>
        <taxon>Metamycoplasmataceae</taxon>
        <taxon>Metamycoplasma</taxon>
    </lineage>
</organism>
<evidence type="ECO:0008006" key="8">
    <source>
        <dbReference type="Google" id="ProtNLM"/>
    </source>
</evidence>
<feature type="transmembrane region" description="Helical" evidence="5">
    <location>
        <begin position="6"/>
        <end position="27"/>
    </location>
</feature>
<keyword evidence="3 5" id="KW-1133">Transmembrane helix</keyword>
<evidence type="ECO:0000256" key="5">
    <source>
        <dbReference type="SAM" id="Phobius"/>
    </source>
</evidence>